<organism evidence="6 7">
    <name type="scientific">Pikeienuella piscinae</name>
    <dbReference type="NCBI Taxonomy" id="2748098"/>
    <lineage>
        <taxon>Bacteria</taxon>
        <taxon>Pseudomonadati</taxon>
        <taxon>Pseudomonadota</taxon>
        <taxon>Alphaproteobacteria</taxon>
        <taxon>Rhodobacterales</taxon>
        <taxon>Paracoccaceae</taxon>
        <taxon>Pikeienuella</taxon>
    </lineage>
</organism>
<dbReference type="InterPro" id="IPR013785">
    <property type="entry name" value="Aldolase_TIM"/>
</dbReference>
<dbReference type="PANTHER" id="PTHR12128">
    <property type="entry name" value="DIHYDRODIPICOLINATE SYNTHASE"/>
    <property type="match status" value="1"/>
</dbReference>
<dbReference type="GO" id="GO:0008840">
    <property type="term" value="F:4-hydroxy-tetrahydrodipicolinate synthase activity"/>
    <property type="evidence" value="ECO:0007669"/>
    <property type="project" value="TreeGrafter"/>
</dbReference>
<dbReference type="SMART" id="SM01130">
    <property type="entry name" value="DHDPS"/>
    <property type="match status" value="1"/>
</dbReference>
<dbReference type="PRINTS" id="PR00146">
    <property type="entry name" value="DHPICSNTHASE"/>
</dbReference>
<dbReference type="EMBL" id="CP049056">
    <property type="protein sequence ID" value="QIE55742.1"/>
    <property type="molecule type" value="Genomic_DNA"/>
</dbReference>
<reference evidence="6 7" key="1">
    <citation type="submission" date="2020-02" db="EMBL/GenBank/DDBJ databases">
        <title>complete genome sequence of Rhodobacteraceae bacterium.</title>
        <authorList>
            <person name="Park J."/>
            <person name="Kim Y.-S."/>
            <person name="Kim K.-H."/>
        </authorList>
    </citation>
    <scope>NUCLEOTIDE SEQUENCE [LARGE SCALE GENOMIC DNA]</scope>
    <source>
        <strain evidence="6 7">RR4-56</strain>
    </source>
</reference>
<evidence type="ECO:0000256" key="1">
    <source>
        <dbReference type="ARBA" id="ARBA00023239"/>
    </source>
</evidence>
<feature type="binding site" evidence="5">
    <location>
        <position position="49"/>
    </location>
    <ligand>
        <name>pyruvate</name>
        <dbReference type="ChEBI" id="CHEBI:15361"/>
    </ligand>
</feature>
<protein>
    <submittedName>
        <fullName evidence="6">Dihydrodipicolinate synthase family protein</fullName>
    </submittedName>
</protein>
<evidence type="ECO:0000256" key="5">
    <source>
        <dbReference type="PIRSR" id="PIRSR001365-2"/>
    </source>
</evidence>
<dbReference type="KEGG" id="hdh:G5B40_09945"/>
<dbReference type="Pfam" id="PF00701">
    <property type="entry name" value="DHDPS"/>
    <property type="match status" value="1"/>
</dbReference>
<dbReference type="PANTHER" id="PTHR12128:SF67">
    <property type="entry name" value="BLR3884 PROTEIN"/>
    <property type="match status" value="1"/>
</dbReference>
<dbReference type="Proteomes" id="UP000503336">
    <property type="component" value="Chromosome"/>
</dbReference>
<dbReference type="SUPFAM" id="SSF51569">
    <property type="entry name" value="Aldolase"/>
    <property type="match status" value="1"/>
</dbReference>
<evidence type="ECO:0000256" key="2">
    <source>
        <dbReference type="ARBA" id="ARBA00023270"/>
    </source>
</evidence>
<dbReference type="InterPro" id="IPR020625">
    <property type="entry name" value="Schiff_base-form_aldolases_AS"/>
</dbReference>
<name>A0A7L5BVH4_9RHOB</name>
<feature type="binding site" evidence="5">
    <location>
        <position position="210"/>
    </location>
    <ligand>
        <name>pyruvate</name>
        <dbReference type="ChEBI" id="CHEBI:15361"/>
    </ligand>
</feature>
<dbReference type="PIRSF" id="PIRSF001365">
    <property type="entry name" value="DHDPS"/>
    <property type="match status" value="1"/>
</dbReference>
<proteinExistence type="inferred from homology"/>
<evidence type="ECO:0000256" key="4">
    <source>
        <dbReference type="PIRSR" id="PIRSR001365-1"/>
    </source>
</evidence>
<dbReference type="Gene3D" id="3.20.20.70">
    <property type="entry name" value="Aldolase class I"/>
    <property type="match status" value="1"/>
</dbReference>
<evidence type="ECO:0000256" key="3">
    <source>
        <dbReference type="PIRNR" id="PIRNR001365"/>
    </source>
</evidence>
<dbReference type="InterPro" id="IPR002220">
    <property type="entry name" value="DapA-like"/>
</dbReference>
<evidence type="ECO:0000313" key="6">
    <source>
        <dbReference type="EMBL" id="QIE55742.1"/>
    </source>
</evidence>
<keyword evidence="1 3" id="KW-0456">Lyase</keyword>
<feature type="active site" description="Proton donor/acceptor" evidence="4">
    <location>
        <position position="141"/>
    </location>
</feature>
<sequence>MSHDAPRGVVAPNFTPFNDDLTIATDLYIGHALELLDQGCVALAPFGTTGEATSVGVDERIATLAALIAAGADPARLIPGTGLTSIADSARLTRACLGMGCAGAMALPPFYYKNVPEDGLYDYYARLIEAVDYPGFRLYLYHIPQISGVGLPVALVERLFTAFEEVVGIKDSSGDWANTEALLAIDGLVVFPSAESALAKALPLGAPGCITATANLNAPAIAELIAAHDADPAKAAALQPPVTAFRKTAQAHPLIEAQKRVKALMTGEPRWANVRPPLRAFDPAAGAALARELGLVA</sequence>
<evidence type="ECO:0000313" key="7">
    <source>
        <dbReference type="Proteomes" id="UP000503336"/>
    </source>
</evidence>
<dbReference type="AlphaFoldDB" id="A0A7L5BVH4"/>
<comment type="similarity">
    <text evidence="3">Belongs to the DapA family.</text>
</comment>
<dbReference type="RefSeq" id="WP_165098072.1">
    <property type="nucleotide sequence ID" value="NZ_CP049056.1"/>
</dbReference>
<feature type="active site" description="Schiff-base intermediate with substrate" evidence="4">
    <location>
        <position position="170"/>
    </location>
</feature>
<dbReference type="CDD" id="cd00408">
    <property type="entry name" value="DHDPS-like"/>
    <property type="match status" value="1"/>
</dbReference>
<accession>A0A7L5BVH4</accession>
<keyword evidence="2" id="KW-0704">Schiff base</keyword>
<keyword evidence="7" id="KW-1185">Reference proteome</keyword>
<dbReference type="PROSITE" id="PS00666">
    <property type="entry name" value="DHDPS_2"/>
    <property type="match status" value="1"/>
</dbReference>
<gene>
    <name evidence="6" type="ORF">G5B40_09945</name>
</gene>